<evidence type="ECO:0000313" key="1">
    <source>
        <dbReference type="EMBL" id="TCV04388.1"/>
    </source>
</evidence>
<gene>
    <name evidence="1" type="ORF">EV671_1001143</name>
</gene>
<evidence type="ECO:0000313" key="2">
    <source>
        <dbReference type="Proteomes" id="UP000295110"/>
    </source>
</evidence>
<dbReference type="Proteomes" id="UP000295110">
    <property type="component" value="Unassembled WGS sequence"/>
</dbReference>
<accession>A0A4R3VKI8</accession>
<dbReference type="OrthoDB" id="287957at2"/>
<sequence>MTRWRISELDQVTSLTRGVALPLPPIGQQAIDIILEAIASAWEQLQLGYMHVLVMGTEVEISTLLINLMNEALGSDDDGGLGVYVSSVSRGSEQINFNGEKLELRPDIQFALTRLDTRFRLIVECKLIDLKAKKTPALYRDHGIKRFVDGDYAWACQEAIMLAYVRCATSRLEPSVLSGLMGIPDMQCVAQSMQLSSSGLIKPDALGTSSHDRKFQYVPAQAVPPGKIDLWHLWLEV</sequence>
<organism evidence="1 2">
    <name type="scientific">Roseateles saccharophilus</name>
    <name type="common">Pseudomonas saccharophila</name>
    <dbReference type="NCBI Taxonomy" id="304"/>
    <lineage>
        <taxon>Bacteria</taxon>
        <taxon>Pseudomonadati</taxon>
        <taxon>Pseudomonadota</taxon>
        <taxon>Betaproteobacteria</taxon>
        <taxon>Burkholderiales</taxon>
        <taxon>Sphaerotilaceae</taxon>
        <taxon>Roseateles</taxon>
    </lineage>
</organism>
<name>A0A4R3VKI8_ROSSA</name>
<dbReference type="EMBL" id="SMBU01000001">
    <property type="protein sequence ID" value="TCV04388.1"/>
    <property type="molecule type" value="Genomic_DNA"/>
</dbReference>
<keyword evidence="2" id="KW-1185">Reference proteome</keyword>
<comment type="caution">
    <text evidence="1">The sequence shown here is derived from an EMBL/GenBank/DDBJ whole genome shotgun (WGS) entry which is preliminary data.</text>
</comment>
<proteinExistence type="predicted"/>
<dbReference type="AlphaFoldDB" id="A0A4R3VKI8"/>
<reference evidence="1 2" key="1">
    <citation type="submission" date="2019-03" db="EMBL/GenBank/DDBJ databases">
        <title>Genomic Encyclopedia of Type Strains, Phase IV (KMG-IV): sequencing the most valuable type-strain genomes for metagenomic binning, comparative biology and taxonomic classification.</title>
        <authorList>
            <person name="Goeker M."/>
        </authorList>
    </citation>
    <scope>NUCLEOTIDE SEQUENCE [LARGE SCALE GENOMIC DNA]</scope>
    <source>
        <strain evidence="1 2">DSM 654</strain>
    </source>
</reference>
<protein>
    <submittedName>
        <fullName evidence="1">Uncharacterized protein</fullName>
    </submittedName>
</protein>